<dbReference type="Proteomes" id="UP001652582">
    <property type="component" value="Chromosome 10"/>
</dbReference>
<dbReference type="SUPFAM" id="SSF51735">
    <property type="entry name" value="NAD(P)-binding Rossmann-fold domains"/>
    <property type="match status" value="1"/>
</dbReference>
<evidence type="ECO:0000313" key="6">
    <source>
        <dbReference type="RefSeq" id="XP_023939610.1"/>
    </source>
</evidence>
<keyword evidence="4" id="KW-1185">Reference proteome</keyword>
<dbReference type="InterPro" id="IPR051276">
    <property type="entry name" value="Saccharopine_DH-like_oxidrdct"/>
</dbReference>
<evidence type="ECO:0000313" key="4">
    <source>
        <dbReference type="Proteomes" id="UP001652582"/>
    </source>
</evidence>
<dbReference type="GeneID" id="112046966"/>
<accession>A0A6J1MYD6</accession>
<dbReference type="GO" id="GO:0005739">
    <property type="term" value="C:mitochondrion"/>
    <property type="evidence" value="ECO:0007669"/>
    <property type="project" value="TreeGrafter"/>
</dbReference>
<dbReference type="Pfam" id="PF03435">
    <property type="entry name" value="Sacchrp_dh_NADP"/>
    <property type="match status" value="1"/>
</dbReference>
<dbReference type="InterPro" id="IPR005097">
    <property type="entry name" value="Sacchrp_dh_NADP-bd"/>
</dbReference>
<dbReference type="GO" id="GO:0005811">
    <property type="term" value="C:lipid droplet"/>
    <property type="evidence" value="ECO:0007669"/>
    <property type="project" value="TreeGrafter"/>
</dbReference>
<dbReference type="PANTHER" id="PTHR12286">
    <property type="entry name" value="SACCHAROPINE DEHYDROGENASE-LIKE OXIDOREDUCTASE"/>
    <property type="match status" value="1"/>
</dbReference>
<feature type="transmembrane region" description="Helical" evidence="2">
    <location>
        <begin position="267"/>
        <end position="289"/>
    </location>
</feature>
<keyword evidence="2" id="KW-1133">Transmembrane helix</keyword>
<dbReference type="RefSeq" id="XP_023939610.1">
    <property type="nucleotide sequence ID" value="XM_024083842.1"/>
</dbReference>
<evidence type="ECO:0000313" key="5">
    <source>
        <dbReference type="RefSeq" id="XP_023939609.1"/>
    </source>
</evidence>
<dbReference type="GO" id="GO:0009247">
    <property type="term" value="P:glycolipid biosynthetic process"/>
    <property type="evidence" value="ECO:0007669"/>
    <property type="project" value="TreeGrafter"/>
</dbReference>
<evidence type="ECO:0000259" key="3">
    <source>
        <dbReference type="Pfam" id="PF03435"/>
    </source>
</evidence>
<dbReference type="GO" id="GO:0005886">
    <property type="term" value="C:plasma membrane"/>
    <property type="evidence" value="ECO:0007669"/>
    <property type="project" value="TreeGrafter"/>
</dbReference>
<dbReference type="OrthoDB" id="10268090at2759"/>
<name>A0A6J1MYD6_BICAN</name>
<dbReference type="PANTHER" id="PTHR12286:SF5">
    <property type="entry name" value="SACCHAROPINE DEHYDROGENASE-LIKE OXIDOREDUCTASE"/>
    <property type="match status" value="1"/>
</dbReference>
<dbReference type="KEGG" id="bany:112046966"/>
<feature type="transmembrane region" description="Helical" evidence="2">
    <location>
        <begin position="361"/>
        <end position="378"/>
    </location>
</feature>
<evidence type="ECO:0000256" key="2">
    <source>
        <dbReference type="SAM" id="Phobius"/>
    </source>
</evidence>
<dbReference type="RefSeq" id="XP_023939609.1">
    <property type="nucleotide sequence ID" value="XM_024083841.1"/>
</dbReference>
<dbReference type="Gene3D" id="3.40.50.720">
    <property type="entry name" value="NAD(P)-binding Rossmann-like Domain"/>
    <property type="match status" value="1"/>
</dbReference>
<organism evidence="4 5">
    <name type="scientific">Bicyclus anynana</name>
    <name type="common">Squinting bush brown butterfly</name>
    <dbReference type="NCBI Taxonomy" id="110368"/>
    <lineage>
        <taxon>Eukaryota</taxon>
        <taxon>Metazoa</taxon>
        <taxon>Ecdysozoa</taxon>
        <taxon>Arthropoda</taxon>
        <taxon>Hexapoda</taxon>
        <taxon>Insecta</taxon>
        <taxon>Pterygota</taxon>
        <taxon>Neoptera</taxon>
        <taxon>Endopterygota</taxon>
        <taxon>Lepidoptera</taxon>
        <taxon>Glossata</taxon>
        <taxon>Ditrysia</taxon>
        <taxon>Papilionoidea</taxon>
        <taxon>Nymphalidae</taxon>
        <taxon>Satyrinae</taxon>
        <taxon>Satyrini</taxon>
        <taxon>Mycalesina</taxon>
        <taxon>Bicyclus</taxon>
    </lineage>
</organism>
<feature type="domain" description="Saccharopine dehydrogenase NADP binding" evidence="3">
    <location>
        <begin position="7"/>
        <end position="140"/>
    </location>
</feature>
<proteinExistence type="inferred from homology"/>
<sequence length="419" mass="46615">MSERVDIVVFGATGYTGKFVVQELARVAPEYPGLRWAVAGRCRERLVALLRDVSLKTGIDLSAVRVMVADVADDLSLRSMCSQARLLVNCCGPFVRLGEPVVAAAVDCGAHYVDVSGEKMFVDILEKYDKIARAAGVCVVPTCGLSSVPADLGVVHLQDNFGGTLNSVESYLTIECPQKLASERTKGTVRYSSWESMINSMAAMTLIKPQKTLLPKLKPELKKRFFIHKNLNKWCLLFPNTDVEVVKKTQLNLLFTDKRRPVQYKAYITFLNIFHAIGLIFIGAILFILSKVSCTKNLLLNYPRLCSFGIVTYNHPKEGVMDDLCLQYDMLGEGWTEGVDIENTPPNRNVVGRIRVFGRDAPFVGTAVIVIFSALAILREQEKIPNRCGFMTPGVAFRNTSLIKNLCKNNFQFDIIEKT</sequence>
<reference evidence="5 6" key="1">
    <citation type="submission" date="2025-04" db="UniProtKB">
        <authorList>
            <consortium name="RefSeq"/>
        </authorList>
    </citation>
    <scope>IDENTIFICATION</scope>
</reference>
<protein>
    <submittedName>
        <fullName evidence="5 6">Saccharopine dehydrogenase-like oxidoreductase</fullName>
    </submittedName>
</protein>
<dbReference type="InterPro" id="IPR036291">
    <property type="entry name" value="NAD(P)-bd_dom_sf"/>
</dbReference>
<keyword evidence="2" id="KW-0472">Membrane</keyword>
<gene>
    <name evidence="5 6" type="primary">LOC112046966</name>
</gene>
<keyword evidence="2" id="KW-0812">Transmembrane</keyword>
<comment type="similarity">
    <text evidence="1">Belongs to the saccharopine dehydrogenase family.</text>
</comment>
<evidence type="ECO:0000256" key="1">
    <source>
        <dbReference type="ARBA" id="ARBA00038048"/>
    </source>
</evidence>
<dbReference type="AlphaFoldDB" id="A0A6J1MYD6"/>